<dbReference type="HOGENOM" id="CLU_369144_0_0_10"/>
<dbReference type="PATRIC" id="fig|1002367.3.peg.1392"/>
<proteinExistence type="predicted"/>
<evidence type="ECO:0000313" key="2">
    <source>
        <dbReference type="EMBL" id="EHJ39088.1"/>
    </source>
</evidence>
<organism evidence="2 3">
    <name type="scientific">Leyella stercorea DSM 18206</name>
    <dbReference type="NCBI Taxonomy" id="1002367"/>
    <lineage>
        <taxon>Bacteria</taxon>
        <taxon>Pseudomonadati</taxon>
        <taxon>Bacteroidota</taxon>
        <taxon>Bacteroidia</taxon>
        <taxon>Bacteroidales</taxon>
        <taxon>Prevotellaceae</taxon>
        <taxon>Leyella</taxon>
    </lineage>
</organism>
<keyword evidence="1" id="KW-0732">Signal</keyword>
<dbReference type="EMBL" id="AFZZ01000155">
    <property type="protein sequence ID" value="EHJ39088.1"/>
    <property type="molecule type" value="Genomic_DNA"/>
</dbReference>
<sequence length="754" mass="84999">MKQLFLTFAVALLLLPATLWADTAKKKIKSVEITIDAPTPGMDLENAEKLALKAVNTAYGDLFKSGVITMRDISWDGEFGENKDGYPTLKAGYPYIATIEIVIDPDGDYQTEWVKIDGSDMLSTENFKATVNGIPARVLRSAPYFPTMQVKFTIPGGKGGPLEKDDHSSDYDVLKKEYRSTLPYISRKEADEVYPHYHPLDVLVINKIDMLYEFMHEKYISSSGHAYKNHNTLLMTKMIIDVSNGSENYNISEFAETLGAPYSTIFNLKEVWLSPKVDAVKYVRDLNKATVERLSRWGRHYMEQSTKLYTAKGTLFIPENAGKAVLDYLDLDATEPTYTIRTYRGDVFEAQKAGVAATKLLTCTKHVFTAKIEAADRVCQYNTCKQPFKWYYSCRVCGKCERNKAHTFSARPGAEVLEWHDMNEDIANDQAYIGVNAAGEHIYWKSCIHCGISHSYHMRHLTPRDQKMMGMEGSFEDFKVSMLENLKSIEDMCLLETELPSDEMFILPRKSEAKMSVWAQDGVNRALCDNLVDDAMLGNDYTKPVTREQLRSIMTLLVKEMSGKDASASAIGLDDAALPQSGSVTRQELAAYIHRALLYLEQNTELAYSEYESRLPKYTDHAQIKAWAKEPMAFCNALEVIDPKTATTLAPNEVCTIELALTTAERATMAHRTGWYQAVSTGELEDFLSAIGERNHYTFVSTFGNCDRIWASRVKNGMYNSLPTIEPFTGSRCYVDAQALHPIRAKMGKGYMMK</sequence>
<dbReference type="GeneID" id="78337347"/>
<dbReference type="Proteomes" id="UP000004407">
    <property type="component" value="Unassembled WGS sequence"/>
</dbReference>
<gene>
    <name evidence="2" type="ORF">HMPREF0673_01720</name>
</gene>
<dbReference type="RefSeq" id="WP_007900394.1">
    <property type="nucleotide sequence ID" value="NZ_JH379439.1"/>
</dbReference>
<evidence type="ECO:0000313" key="3">
    <source>
        <dbReference type="Proteomes" id="UP000004407"/>
    </source>
</evidence>
<feature type="signal peptide" evidence="1">
    <location>
        <begin position="1"/>
        <end position="21"/>
    </location>
</feature>
<reference evidence="2 3" key="1">
    <citation type="submission" date="2011-08" db="EMBL/GenBank/DDBJ databases">
        <authorList>
            <person name="Weinstock G."/>
            <person name="Sodergren E."/>
            <person name="Clifton S."/>
            <person name="Fulton L."/>
            <person name="Fulton B."/>
            <person name="Courtney L."/>
            <person name="Fronick C."/>
            <person name="Harrison M."/>
            <person name="Strong C."/>
            <person name="Farmer C."/>
            <person name="Delahaunty K."/>
            <person name="Markovic C."/>
            <person name="Hall O."/>
            <person name="Minx P."/>
            <person name="Tomlinson C."/>
            <person name="Mitreva M."/>
            <person name="Hou S."/>
            <person name="Chen J."/>
            <person name="Wollam A."/>
            <person name="Pepin K.H."/>
            <person name="Johnson M."/>
            <person name="Bhonagiri V."/>
            <person name="Zhang X."/>
            <person name="Suruliraj S."/>
            <person name="Warren W."/>
            <person name="Chinwalla A."/>
            <person name="Mardis E.R."/>
            <person name="Wilson R.K."/>
        </authorList>
    </citation>
    <scope>NUCLEOTIDE SEQUENCE [LARGE SCALE GENOMIC DNA]</scope>
    <source>
        <strain evidence="2 3">DSM 18206</strain>
    </source>
</reference>
<protein>
    <recommendedName>
        <fullName evidence="4">SLH domain-containing protein</fullName>
    </recommendedName>
</protein>
<name>G6AYL0_9BACT</name>
<feature type="chain" id="PRO_5003485441" description="SLH domain-containing protein" evidence="1">
    <location>
        <begin position="22"/>
        <end position="754"/>
    </location>
</feature>
<dbReference type="AlphaFoldDB" id="G6AYL0"/>
<comment type="caution">
    <text evidence="2">The sequence shown here is derived from an EMBL/GenBank/DDBJ whole genome shotgun (WGS) entry which is preliminary data.</text>
</comment>
<evidence type="ECO:0008006" key="4">
    <source>
        <dbReference type="Google" id="ProtNLM"/>
    </source>
</evidence>
<evidence type="ECO:0000256" key="1">
    <source>
        <dbReference type="SAM" id="SignalP"/>
    </source>
</evidence>
<accession>G6AYL0</accession>